<protein>
    <recommendedName>
        <fullName evidence="1">Glycosyltransferase 2-like domain-containing protein</fullName>
    </recommendedName>
</protein>
<name>A0A1F4YDW1_9BACT</name>
<dbReference type="InterPro" id="IPR029044">
    <property type="entry name" value="Nucleotide-diphossugar_trans"/>
</dbReference>
<evidence type="ECO:0000259" key="1">
    <source>
        <dbReference type="Pfam" id="PF00535"/>
    </source>
</evidence>
<organism evidence="2 3">
    <name type="scientific">Candidatus Amesbacteria bacterium RIFCSPHIGHO2_01_FULL_48_32b</name>
    <dbReference type="NCBI Taxonomy" id="1797253"/>
    <lineage>
        <taxon>Bacteria</taxon>
        <taxon>Candidatus Amesiibacteriota</taxon>
    </lineage>
</organism>
<dbReference type="GO" id="GO:0006487">
    <property type="term" value="P:protein N-linked glycosylation"/>
    <property type="evidence" value="ECO:0007669"/>
    <property type="project" value="TreeGrafter"/>
</dbReference>
<dbReference type="AlphaFoldDB" id="A0A1F4YDW1"/>
<dbReference type="Proteomes" id="UP000178176">
    <property type="component" value="Unassembled WGS sequence"/>
</dbReference>
<proteinExistence type="predicted"/>
<dbReference type="InterPro" id="IPR001173">
    <property type="entry name" value="Glyco_trans_2-like"/>
</dbReference>
<dbReference type="Gene3D" id="3.90.550.10">
    <property type="entry name" value="Spore Coat Polysaccharide Biosynthesis Protein SpsA, Chain A"/>
    <property type="match status" value="1"/>
</dbReference>
<feature type="domain" description="Glycosyltransferase 2-like" evidence="1">
    <location>
        <begin position="10"/>
        <end position="146"/>
    </location>
</feature>
<reference evidence="2 3" key="1">
    <citation type="journal article" date="2016" name="Nat. Commun.">
        <title>Thousands of microbial genomes shed light on interconnected biogeochemical processes in an aquifer system.</title>
        <authorList>
            <person name="Anantharaman K."/>
            <person name="Brown C.T."/>
            <person name="Hug L.A."/>
            <person name="Sharon I."/>
            <person name="Castelle C.J."/>
            <person name="Probst A.J."/>
            <person name="Thomas B.C."/>
            <person name="Singh A."/>
            <person name="Wilkins M.J."/>
            <person name="Karaoz U."/>
            <person name="Brodie E.L."/>
            <person name="Williams K.H."/>
            <person name="Hubbard S.S."/>
            <person name="Banfield J.F."/>
        </authorList>
    </citation>
    <scope>NUCLEOTIDE SEQUENCE [LARGE SCALE GENOMIC DNA]</scope>
</reference>
<evidence type="ECO:0000313" key="3">
    <source>
        <dbReference type="Proteomes" id="UP000178176"/>
    </source>
</evidence>
<dbReference type="PANTHER" id="PTHR10859">
    <property type="entry name" value="GLYCOSYL TRANSFERASE"/>
    <property type="match status" value="1"/>
</dbReference>
<dbReference type="Pfam" id="PF00535">
    <property type="entry name" value="Glycos_transf_2"/>
    <property type="match status" value="1"/>
</dbReference>
<gene>
    <name evidence="2" type="ORF">A2876_02740</name>
</gene>
<dbReference type="SUPFAM" id="SSF53448">
    <property type="entry name" value="Nucleotide-diphospho-sugar transferases"/>
    <property type="match status" value="1"/>
</dbReference>
<accession>A0A1F4YDW1</accession>
<dbReference type="PANTHER" id="PTHR10859:SF91">
    <property type="entry name" value="DOLICHYL-PHOSPHATE BETA-GLUCOSYLTRANSFERASE"/>
    <property type="match status" value="1"/>
</dbReference>
<evidence type="ECO:0000313" key="2">
    <source>
        <dbReference type="EMBL" id="OGC92180.1"/>
    </source>
</evidence>
<comment type="caution">
    <text evidence="2">The sequence shown here is derived from an EMBL/GenBank/DDBJ whole genome shotgun (WGS) entry which is preliminary data.</text>
</comment>
<dbReference type="EMBL" id="MEXH01000021">
    <property type="protein sequence ID" value="OGC92180.1"/>
    <property type="molecule type" value="Genomic_DNA"/>
</dbReference>
<sequence length="248" mass="27743">MNKNNPIYLSVVVPAYNESSNFQAGVLDLPLKYLKQQKYPWELIFVDDGSTDGTHNLLSKVMNRNIKVLQIPHGGKAAAVTAGMLAAKGRYILFTDFDQSTPLHQVAEFISAHKSGADVVIGVRTQTAKDTLVRKIRSWAFVTLVQVVALPGIMDSQCGFKSFTHTVARKIFSKLKVCLPQGEIAGGYMGAFDVEVLFLAQKYGYAIAQVPVSWIKYWSDRLNIWKEPFQMALDTFKIRLYGILGKYE</sequence>